<evidence type="ECO:0008006" key="5">
    <source>
        <dbReference type="Google" id="ProtNLM"/>
    </source>
</evidence>
<sequence precursor="true">MRVMAATIAVLCIFVPHETSAQTSTSAPPPPDAERERRQHLSVQVAAGPTWQGGATVMSAALGYAPASWLELLVNVERIHAPLQSTRYPSGYSMSRGGTMTFASGELRVAPLPGARVSPFVMAGVGWGVSRPNVNAEFPESVRNDLRVVYLGGGARVPLRLGFSLLGDARAMVALEGYDSVVGVWAVRGGIAWRF</sequence>
<evidence type="ECO:0000313" key="4">
    <source>
        <dbReference type="Proteomes" id="UP000076079"/>
    </source>
</evidence>
<reference evidence="3 4" key="1">
    <citation type="journal article" date="2016" name="Genome Announc.">
        <title>First Complete Genome Sequence of a Subdivision 6 Acidobacterium Strain.</title>
        <authorList>
            <person name="Huang S."/>
            <person name="Vieira S."/>
            <person name="Bunk B."/>
            <person name="Riedel T."/>
            <person name="Sproer C."/>
            <person name="Overmann J."/>
        </authorList>
    </citation>
    <scope>NUCLEOTIDE SEQUENCE [LARGE SCALE GENOMIC DNA]</scope>
    <source>
        <strain evidence="4">DSM 100886 HEG_-6_39</strain>
    </source>
</reference>
<keyword evidence="4" id="KW-1185">Reference proteome</keyword>
<evidence type="ECO:0000313" key="3">
    <source>
        <dbReference type="EMBL" id="AMY07506.1"/>
    </source>
</evidence>
<protein>
    <recommendedName>
        <fullName evidence="5">Outer membrane protein beta-barrel domain-containing protein</fullName>
    </recommendedName>
</protein>
<reference evidence="4" key="2">
    <citation type="submission" date="2016-04" db="EMBL/GenBank/DDBJ databases">
        <title>First Complete Genome Sequence of a Subdivision 6 Acidobacterium.</title>
        <authorList>
            <person name="Huang S."/>
            <person name="Vieira S."/>
            <person name="Bunk B."/>
            <person name="Riedel T."/>
            <person name="Sproeer C."/>
            <person name="Overmann J."/>
        </authorList>
    </citation>
    <scope>NUCLEOTIDE SEQUENCE [LARGE SCALE GENOMIC DNA]</scope>
    <source>
        <strain evidence="4">DSM 100886 HEG_-6_39</strain>
    </source>
</reference>
<organism evidence="3 4">
    <name type="scientific">Luteitalea pratensis</name>
    <dbReference type="NCBI Taxonomy" id="1855912"/>
    <lineage>
        <taxon>Bacteria</taxon>
        <taxon>Pseudomonadati</taxon>
        <taxon>Acidobacteriota</taxon>
        <taxon>Vicinamibacteria</taxon>
        <taxon>Vicinamibacterales</taxon>
        <taxon>Vicinamibacteraceae</taxon>
        <taxon>Luteitalea</taxon>
    </lineage>
</organism>
<feature type="chain" id="PRO_5007511273" description="Outer membrane protein beta-barrel domain-containing protein" evidence="2">
    <location>
        <begin position="22"/>
        <end position="195"/>
    </location>
</feature>
<name>A0A143PGF5_LUTPR</name>
<dbReference type="RefSeq" id="WP_110169450.1">
    <property type="nucleotide sequence ID" value="NZ_CP015136.1"/>
</dbReference>
<dbReference type="KEGG" id="abac:LuPra_00679"/>
<proteinExistence type="predicted"/>
<dbReference type="EMBL" id="CP015136">
    <property type="protein sequence ID" value="AMY07506.1"/>
    <property type="molecule type" value="Genomic_DNA"/>
</dbReference>
<evidence type="ECO:0000256" key="2">
    <source>
        <dbReference type="SAM" id="SignalP"/>
    </source>
</evidence>
<dbReference type="STRING" id="1855912.LuPra_00679"/>
<feature type="signal peptide" evidence="2">
    <location>
        <begin position="1"/>
        <end position="21"/>
    </location>
</feature>
<evidence type="ECO:0000256" key="1">
    <source>
        <dbReference type="SAM" id="MobiDB-lite"/>
    </source>
</evidence>
<dbReference type="AlphaFoldDB" id="A0A143PGF5"/>
<keyword evidence="2" id="KW-0732">Signal</keyword>
<gene>
    <name evidence="3" type="ORF">LuPra_00679</name>
</gene>
<feature type="region of interest" description="Disordered" evidence="1">
    <location>
        <begin position="20"/>
        <end position="39"/>
    </location>
</feature>
<accession>A0A143PGF5</accession>
<dbReference type="Proteomes" id="UP000076079">
    <property type="component" value="Chromosome"/>
</dbReference>